<dbReference type="SUPFAM" id="SSF143791">
    <property type="entry name" value="DUSP-like"/>
    <property type="match status" value="1"/>
</dbReference>
<gene>
    <name evidence="2" type="ORF">ECRASSUSDP1_LOCUS14945</name>
</gene>
<dbReference type="InterPro" id="IPR035927">
    <property type="entry name" value="DUSP-like_sf"/>
</dbReference>
<evidence type="ECO:0000259" key="1">
    <source>
        <dbReference type="PROSITE" id="PS51283"/>
    </source>
</evidence>
<dbReference type="Pfam" id="PF06337">
    <property type="entry name" value="DUSP"/>
    <property type="match status" value="1"/>
</dbReference>
<dbReference type="SMART" id="SM00695">
    <property type="entry name" value="DUSP"/>
    <property type="match status" value="1"/>
</dbReference>
<name>A0AAD1XJ16_EUPCR</name>
<sequence length="344" mass="40736">MEVKDGSKEVMHEVQKADDESYLRDYERQLALSSKDNQEDWIDHCRELVIEYKKLAKNSKTCYEKKQGDIGYILSLNWLDHWKKYAYFNVMGNNNIPDFEESRPTQIKDIDNADLLIPKYQFVNEIDPKSHYNFVIKEDLRENVDYIVVDKDIWNFFHSRYGGEPLKRVYHKIYTFIADVETKFTRVNFVILPPRENCGSVDISQFYTIYSSMYDTLEELLVRIVTNMNSDQYGYKLQREKIKAWKFRISHSLLENTHRIREFVCSQDQYCFAIDSQSQQEQRTKSIIYETAIADPAECLEAVTYYPLSDFDFLSSTLIIEVLPEVSDYFTSNHEVTNTNTLIP</sequence>
<dbReference type="AlphaFoldDB" id="A0AAD1XJ16"/>
<evidence type="ECO:0000313" key="2">
    <source>
        <dbReference type="EMBL" id="CAI2373599.1"/>
    </source>
</evidence>
<comment type="caution">
    <text evidence="2">The sequence shown here is derived from an EMBL/GenBank/DDBJ whole genome shotgun (WGS) entry which is preliminary data.</text>
</comment>
<dbReference type="PROSITE" id="PS51283">
    <property type="entry name" value="DUSP"/>
    <property type="match status" value="1"/>
</dbReference>
<dbReference type="Proteomes" id="UP001295684">
    <property type="component" value="Unassembled WGS sequence"/>
</dbReference>
<dbReference type="EMBL" id="CAMPGE010014954">
    <property type="protein sequence ID" value="CAI2373599.1"/>
    <property type="molecule type" value="Genomic_DNA"/>
</dbReference>
<evidence type="ECO:0000313" key="3">
    <source>
        <dbReference type="Proteomes" id="UP001295684"/>
    </source>
</evidence>
<organism evidence="2 3">
    <name type="scientific">Euplotes crassus</name>
    <dbReference type="NCBI Taxonomy" id="5936"/>
    <lineage>
        <taxon>Eukaryota</taxon>
        <taxon>Sar</taxon>
        <taxon>Alveolata</taxon>
        <taxon>Ciliophora</taxon>
        <taxon>Intramacronucleata</taxon>
        <taxon>Spirotrichea</taxon>
        <taxon>Hypotrichia</taxon>
        <taxon>Euplotida</taxon>
        <taxon>Euplotidae</taxon>
        <taxon>Moneuplotes</taxon>
    </lineage>
</organism>
<feature type="domain" description="DUSP" evidence="1">
    <location>
        <begin position="40"/>
        <end position="171"/>
    </location>
</feature>
<accession>A0AAD1XJ16</accession>
<dbReference type="GO" id="GO:0004843">
    <property type="term" value="F:cysteine-type deubiquitinase activity"/>
    <property type="evidence" value="ECO:0007669"/>
    <property type="project" value="InterPro"/>
</dbReference>
<protein>
    <recommendedName>
        <fullName evidence="1">DUSP domain-containing protein</fullName>
    </recommendedName>
</protein>
<keyword evidence="3" id="KW-1185">Reference proteome</keyword>
<dbReference type="Gene3D" id="3.30.2230.10">
    <property type="entry name" value="DUSP-like"/>
    <property type="match status" value="1"/>
</dbReference>
<dbReference type="InterPro" id="IPR006615">
    <property type="entry name" value="Pept_C19_DUSP"/>
</dbReference>
<reference evidence="2" key="1">
    <citation type="submission" date="2023-07" db="EMBL/GenBank/DDBJ databases">
        <authorList>
            <consortium name="AG Swart"/>
            <person name="Singh M."/>
            <person name="Singh A."/>
            <person name="Seah K."/>
            <person name="Emmerich C."/>
        </authorList>
    </citation>
    <scope>NUCLEOTIDE SEQUENCE</scope>
    <source>
        <strain evidence="2">DP1</strain>
    </source>
</reference>
<proteinExistence type="predicted"/>